<keyword evidence="1" id="KW-0808">Transferase</keyword>
<reference evidence="3 4" key="1">
    <citation type="journal article" date="2021" name="Nat. Commun.">
        <title>Incipient diploidization of the medicinal plant Perilla within 10,000 years.</title>
        <authorList>
            <person name="Zhang Y."/>
            <person name="Shen Q."/>
            <person name="Leng L."/>
            <person name="Zhang D."/>
            <person name="Chen S."/>
            <person name="Shi Y."/>
            <person name="Ning Z."/>
            <person name="Chen S."/>
        </authorList>
    </citation>
    <scope>NUCLEOTIDE SEQUENCE [LARGE SCALE GENOMIC DNA]</scope>
    <source>
        <strain evidence="4">cv. PC099</strain>
    </source>
</reference>
<protein>
    <submittedName>
        <fullName evidence="3">Uncharacterized protein</fullName>
    </submittedName>
</protein>
<name>A0AAD4IMT5_PERFH</name>
<dbReference type="InterPro" id="IPR051504">
    <property type="entry name" value="Plant_metabolite_acyltrans"/>
</dbReference>
<dbReference type="Gene3D" id="3.30.559.10">
    <property type="entry name" value="Chloramphenicol acetyltransferase-like domain"/>
    <property type="match status" value="2"/>
</dbReference>
<dbReference type="GO" id="GO:0016747">
    <property type="term" value="F:acyltransferase activity, transferring groups other than amino-acyl groups"/>
    <property type="evidence" value="ECO:0007669"/>
    <property type="project" value="UniProtKB-ARBA"/>
</dbReference>
<dbReference type="PANTHER" id="PTHR31625">
    <property type="match status" value="1"/>
</dbReference>
<dbReference type="Proteomes" id="UP001190926">
    <property type="component" value="Unassembled WGS sequence"/>
</dbReference>
<comment type="caution">
    <text evidence="3">The sequence shown here is derived from an EMBL/GenBank/DDBJ whole genome shotgun (WGS) entry which is preliminary data.</text>
</comment>
<evidence type="ECO:0000256" key="2">
    <source>
        <dbReference type="ARBA" id="ARBA00023315"/>
    </source>
</evidence>
<evidence type="ECO:0000313" key="3">
    <source>
        <dbReference type="EMBL" id="KAH6755487.1"/>
    </source>
</evidence>
<keyword evidence="4" id="KW-1185">Reference proteome</keyword>
<dbReference type="EMBL" id="SDAM02029603">
    <property type="protein sequence ID" value="KAH6755487.1"/>
    <property type="molecule type" value="Genomic_DNA"/>
</dbReference>
<dbReference type="Pfam" id="PF02458">
    <property type="entry name" value="Transferase"/>
    <property type="match status" value="1"/>
</dbReference>
<evidence type="ECO:0000313" key="4">
    <source>
        <dbReference type="Proteomes" id="UP001190926"/>
    </source>
</evidence>
<organism evidence="3 4">
    <name type="scientific">Perilla frutescens var. hirtella</name>
    <name type="common">Perilla citriodora</name>
    <name type="synonym">Perilla setoyensis</name>
    <dbReference type="NCBI Taxonomy" id="608512"/>
    <lineage>
        <taxon>Eukaryota</taxon>
        <taxon>Viridiplantae</taxon>
        <taxon>Streptophyta</taxon>
        <taxon>Embryophyta</taxon>
        <taxon>Tracheophyta</taxon>
        <taxon>Spermatophyta</taxon>
        <taxon>Magnoliopsida</taxon>
        <taxon>eudicotyledons</taxon>
        <taxon>Gunneridae</taxon>
        <taxon>Pentapetalae</taxon>
        <taxon>asterids</taxon>
        <taxon>lamiids</taxon>
        <taxon>Lamiales</taxon>
        <taxon>Lamiaceae</taxon>
        <taxon>Nepetoideae</taxon>
        <taxon>Elsholtzieae</taxon>
        <taxon>Perilla</taxon>
    </lineage>
</organism>
<gene>
    <name evidence="3" type="ORF">C2S53_012602</name>
</gene>
<accession>A0AAD4IMT5</accession>
<dbReference type="AlphaFoldDB" id="A0AAD4IMT5"/>
<evidence type="ECO:0000256" key="1">
    <source>
        <dbReference type="ARBA" id="ARBA00022679"/>
    </source>
</evidence>
<dbReference type="InterPro" id="IPR023213">
    <property type="entry name" value="CAT-like_dom_sf"/>
</dbReference>
<sequence length="458" mass="50200">MTTTVLETCGIQPPPCAADELSVPLSFFDILWVHSSIPVRRLIFYEHPCSNADFFETIIPKLKQSLSLTLKHYLPAAGNLLYPRDMENKPVIRYISGDSVPLTIAVSGCDFDDLTGDHARDSDQFYDFMPQMPPLIEEAEYKIVPLMALQVTLFSGRGICIGLSNHHCLGDARSIVGFMSAWASINKSGGDEEFLSGNGDSLPLFDRRVFGDSGRIDDIYWNVMKGIPLNPPSSFPLPTKKVRASFTLRQTDITKLKNLVLSEDPSVVRVSSFVVTVAYIWSCLVKSGGVEAGENVDEMLIFPADGRGRPNALFDPPVPVNYFGNCLGGGVVSVERKDLAADDGFLVAAAAIVDEMKKKIYNKEEFLSGQEKIVSEMRKYANMRMFNVTGSPKFDLTNGDFGWGKARKVENLSLDLKEYAITLSNSGGDGGGGLVVGMSLPKERMETFAAIFADGLNN</sequence>
<keyword evidence="2" id="KW-0012">Acyltransferase</keyword>
<proteinExistence type="predicted"/>